<keyword evidence="3" id="KW-0862">Zinc</keyword>
<feature type="coiled-coil region" evidence="4">
    <location>
        <begin position="455"/>
        <end position="482"/>
    </location>
</feature>
<name>A0AAT9JFA2_9VIRU</name>
<feature type="region of interest" description="Disordered" evidence="5">
    <location>
        <begin position="567"/>
        <end position="605"/>
    </location>
</feature>
<dbReference type="GO" id="GO:0008270">
    <property type="term" value="F:zinc ion binding"/>
    <property type="evidence" value="ECO:0007669"/>
    <property type="project" value="UniProtKB-KW"/>
</dbReference>
<dbReference type="GO" id="GO:0008233">
    <property type="term" value="F:peptidase activity"/>
    <property type="evidence" value="ECO:0007669"/>
    <property type="project" value="UniProtKB-KW"/>
</dbReference>
<keyword evidence="6" id="KW-0472">Membrane</keyword>
<evidence type="ECO:0000256" key="2">
    <source>
        <dbReference type="ARBA" id="ARBA00022801"/>
    </source>
</evidence>
<dbReference type="InterPro" id="IPR013087">
    <property type="entry name" value="Znf_C2H2_type"/>
</dbReference>
<keyword evidence="3" id="KW-0479">Metal-binding</keyword>
<dbReference type="SUPFAM" id="SSF50494">
    <property type="entry name" value="Trypsin-like serine proteases"/>
    <property type="match status" value="1"/>
</dbReference>
<evidence type="ECO:0000313" key="8">
    <source>
        <dbReference type="EMBL" id="DBA56749.1"/>
    </source>
</evidence>
<evidence type="ECO:0000259" key="7">
    <source>
        <dbReference type="PROSITE" id="PS50157"/>
    </source>
</evidence>
<dbReference type="PROSITE" id="PS00028">
    <property type="entry name" value="ZINC_FINGER_C2H2_1"/>
    <property type="match status" value="1"/>
</dbReference>
<organism evidence="8">
    <name type="scientific">Reticulitermes chinensis sobeli-like virus 1</name>
    <dbReference type="NCBI Taxonomy" id="3133519"/>
    <lineage>
        <taxon>Viruses</taxon>
        <taxon>Riboviria</taxon>
        <taxon>Orthornavirae</taxon>
        <taxon>Pisuviricota</taxon>
        <taxon>Pisoniviricetes</taxon>
        <taxon>Sobelivirales</taxon>
    </lineage>
</organism>
<keyword evidence="6" id="KW-1133">Transmembrane helix</keyword>
<feature type="domain" description="C2H2-type" evidence="7">
    <location>
        <begin position="527"/>
        <end position="555"/>
    </location>
</feature>
<dbReference type="PROSITE" id="PS50157">
    <property type="entry name" value="ZINC_FINGER_C2H2_2"/>
    <property type="match status" value="1"/>
</dbReference>
<dbReference type="InterPro" id="IPR009003">
    <property type="entry name" value="Peptidase_S1_PA"/>
</dbReference>
<evidence type="ECO:0000256" key="6">
    <source>
        <dbReference type="SAM" id="Phobius"/>
    </source>
</evidence>
<keyword evidence="2" id="KW-0378">Hydrolase</keyword>
<keyword evidence="1" id="KW-0645">Protease</keyword>
<protein>
    <recommendedName>
        <fullName evidence="7">C2H2-type domain-containing protein</fullName>
    </recommendedName>
</protein>
<evidence type="ECO:0000256" key="4">
    <source>
        <dbReference type="SAM" id="Coils"/>
    </source>
</evidence>
<evidence type="ECO:0000256" key="3">
    <source>
        <dbReference type="PROSITE-ProRule" id="PRU00042"/>
    </source>
</evidence>
<keyword evidence="6" id="KW-0812">Transmembrane</keyword>
<dbReference type="EMBL" id="BK067197">
    <property type="protein sequence ID" value="DBA56749.1"/>
    <property type="molecule type" value="Genomic_RNA"/>
</dbReference>
<evidence type="ECO:0000256" key="1">
    <source>
        <dbReference type="ARBA" id="ARBA00022670"/>
    </source>
</evidence>
<accession>A0AAT9JFA2</accession>
<keyword evidence="3" id="KW-0863">Zinc-finger</keyword>
<feature type="transmembrane region" description="Helical" evidence="6">
    <location>
        <begin position="33"/>
        <end position="58"/>
    </location>
</feature>
<reference evidence="8" key="1">
    <citation type="journal article" date="2024" name="Microb. Genom.">
        <title>The hidden RNA viruses in Blattodea (cockroach and termite).</title>
        <authorList>
            <person name="Fan J."/>
            <person name="Jiang S."/>
            <person name="Li W."/>
            <person name="Li J."/>
            <person name="Pang R."/>
            <person name="Wu H."/>
        </authorList>
    </citation>
    <scope>NUCLEOTIDE SEQUENCE</scope>
    <source>
        <strain evidence="8">CN2019</strain>
    </source>
</reference>
<proteinExistence type="predicted"/>
<sequence length="635" mass="70618">MSVFRRWLHLAMVYHDFLSCARFGYNNDYARRFILGAVVTQVVIVSYGFVGRVAIWMATLISHLLGPLFLGAVEGIEIGGVKPYKLWLEVGVEPPRPPAYQRLLDGVCEWLLGHQQEASIMLGVFACLVMLRLLFRLPVRRMSYRLRGIRFEAVKAGSELLAGVKEPAFQPRIMQPGLFVNSFQGYGIRLGKFLVLPRHVYDACEGQVMMRGPKASYIIANAPIQSRVVRDLVYIPLAEKVFSDCGIPSANMARRLAKGALVTCIGEQGASSGIIRPLSIMGMLSYTGTTVPGMSGAAYIVNSTSRKVHGIHHGVVGENNVGTSCLIVAKELRALEGRLFGESPLGNEVDEQLAHKRGGYKAWAEDDLDEVVLDAWEVDDDDWAYDDDAMDYEEDVIWDQESDDDFWDSGPTRDYGESYRRKKKKRAVRRVKGLGHAADKPEIDISQRATVREVITEMGNTIKGLQHEVAQLKKKVSTLEAKVPDRQKLAQQVDKATSMVKVQPKVDKAVPATRTPVRNSPPVSRGVLCTECKKRFPDARSLVAHNASKHMKPESAIKEDAKKVVKTRKGRFLGNSPKNPGDERRDSSRLSPRSSQFRSILESQSKMSDCLSKLEKSFALLAQAMAGQSSGQRRN</sequence>
<dbReference type="GO" id="GO:0006508">
    <property type="term" value="P:proteolysis"/>
    <property type="evidence" value="ECO:0007669"/>
    <property type="project" value="UniProtKB-KW"/>
</dbReference>
<evidence type="ECO:0000256" key="5">
    <source>
        <dbReference type="SAM" id="MobiDB-lite"/>
    </source>
</evidence>
<feature type="compositionally biased region" description="Low complexity" evidence="5">
    <location>
        <begin position="589"/>
        <end position="599"/>
    </location>
</feature>
<keyword evidence="4" id="KW-0175">Coiled coil</keyword>